<evidence type="ECO:0000313" key="3">
    <source>
        <dbReference type="Proteomes" id="UP000002624"/>
    </source>
</evidence>
<accession>C6HM71</accession>
<dbReference type="VEuPathDB" id="FungiDB:HCDG_07187"/>
<evidence type="ECO:0000313" key="2">
    <source>
        <dbReference type="EMBL" id="EER38318.1"/>
    </source>
</evidence>
<protein>
    <submittedName>
        <fullName evidence="2">Uncharacterized protein</fullName>
    </submittedName>
</protein>
<name>C6HM71_AJECH</name>
<reference evidence="3" key="1">
    <citation type="submission" date="2009-05" db="EMBL/GenBank/DDBJ databases">
        <title>The genome sequence of Ajellomyces capsulatus strain H143.</title>
        <authorList>
            <person name="Champion M."/>
            <person name="Cuomo C.A."/>
            <person name="Ma L.-J."/>
            <person name="Henn M.R."/>
            <person name="Sil A."/>
            <person name="Goldman B."/>
            <person name="Young S.K."/>
            <person name="Kodira C.D."/>
            <person name="Zeng Q."/>
            <person name="Koehrsen M."/>
            <person name="Alvarado L."/>
            <person name="Berlin A.M."/>
            <person name="Borenstein D."/>
            <person name="Chen Z."/>
            <person name="Engels R."/>
            <person name="Freedman E."/>
            <person name="Gellesch M."/>
            <person name="Goldberg J."/>
            <person name="Griggs A."/>
            <person name="Gujja S."/>
            <person name="Heiman D.I."/>
            <person name="Hepburn T.A."/>
            <person name="Howarth C."/>
            <person name="Jen D."/>
            <person name="Larson L."/>
            <person name="Lewis B."/>
            <person name="Mehta T."/>
            <person name="Park D."/>
            <person name="Pearson M."/>
            <person name="Roberts A."/>
            <person name="Saif S."/>
            <person name="Shea T.D."/>
            <person name="Shenoy N."/>
            <person name="Sisk P."/>
            <person name="Stolte C."/>
            <person name="Sykes S."/>
            <person name="Walk T."/>
            <person name="White J."/>
            <person name="Yandava C."/>
            <person name="Klein B."/>
            <person name="McEwen J.G."/>
            <person name="Puccia R."/>
            <person name="Goldman G.H."/>
            <person name="Felipe M.S."/>
            <person name="Nino-Vega G."/>
            <person name="San-Blas G."/>
            <person name="Taylor J.W."/>
            <person name="Mendoza L."/>
            <person name="Galagan J.E."/>
            <person name="Nusbaum C."/>
            <person name="Birren B.W."/>
        </authorList>
    </citation>
    <scope>NUCLEOTIDE SEQUENCE [LARGE SCALE GENOMIC DNA]</scope>
    <source>
        <strain evidence="3">H143</strain>
    </source>
</reference>
<gene>
    <name evidence="2" type="ORF">HCDG_07187</name>
</gene>
<organism evidence="2 3">
    <name type="scientific">Ajellomyces capsulatus (strain H143)</name>
    <name type="common">Darling's disease fungus</name>
    <name type="synonym">Histoplasma capsulatum</name>
    <dbReference type="NCBI Taxonomy" id="544712"/>
    <lineage>
        <taxon>Eukaryota</taxon>
        <taxon>Fungi</taxon>
        <taxon>Dikarya</taxon>
        <taxon>Ascomycota</taxon>
        <taxon>Pezizomycotina</taxon>
        <taxon>Eurotiomycetes</taxon>
        <taxon>Eurotiomycetidae</taxon>
        <taxon>Onygenales</taxon>
        <taxon>Ajellomycetaceae</taxon>
        <taxon>Histoplasma</taxon>
    </lineage>
</organism>
<feature type="compositionally biased region" description="Polar residues" evidence="1">
    <location>
        <begin position="83"/>
        <end position="95"/>
    </location>
</feature>
<sequence>MFIRLRTSPYCIRTKRSERNNHTRHTSLISIQYNQAVAGPRSHPVSTDPMIFQTQSSATIQRPTSVLQAWPGLRSPEEPSLGSRCTQQSGRTGVTSGVLEKY</sequence>
<dbReference type="EMBL" id="GG692431">
    <property type="protein sequence ID" value="EER38318.1"/>
    <property type="molecule type" value="Genomic_DNA"/>
</dbReference>
<feature type="region of interest" description="Disordered" evidence="1">
    <location>
        <begin position="74"/>
        <end position="102"/>
    </location>
</feature>
<evidence type="ECO:0000256" key="1">
    <source>
        <dbReference type="SAM" id="MobiDB-lite"/>
    </source>
</evidence>
<dbReference type="AlphaFoldDB" id="C6HM71"/>
<proteinExistence type="predicted"/>
<dbReference type="HOGENOM" id="CLU_2276674_0_0_1"/>
<dbReference type="Proteomes" id="UP000002624">
    <property type="component" value="Unassembled WGS sequence"/>
</dbReference>